<gene>
    <name evidence="1" type="ORF">D5R81_14210</name>
</gene>
<comment type="caution">
    <text evidence="1">The sequence shown here is derived from an EMBL/GenBank/DDBJ whole genome shotgun (WGS) entry which is preliminary data.</text>
</comment>
<evidence type="ECO:0000313" key="1">
    <source>
        <dbReference type="EMBL" id="RJY10637.1"/>
    </source>
</evidence>
<accession>A0A3A6TFZ5</accession>
<dbReference type="EMBL" id="QYYH01000098">
    <property type="protein sequence ID" value="RJY10637.1"/>
    <property type="molecule type" value="Genomic_DNA"/>
</dbReference>
<evidence type="ECO:0000313" key="2">
    <source>
        <dbReference type="Proteomes" id="UP000273022"/>
    </source>
</evidence>
<sequence length="236" mass="26548">MKAQLTNNVKKDLHRMHFYFTTVNDEGRKISHDTYRIEWSQSIELLHKGLVSIAGFSVGRESINALKMVCTMLNQQVYFAVLANMFARGVGISFKQPKTIYGNGVSQSDWIKIHENGTISLVKAIKIGAFCTEVSYGDNTEILIQMSCSTFFSTLVSTKTEGGLAAKYFKLLKNEAEKLEVCEAKFELNFVLDKEKAKNGDLSLSMRNSSVVMEGKLEILQDVDIYDQPTTREETS</sequence>
<dbReference type="AlphaFoldDB" id="A0A3A6TFZ5"/>
<proteinExistence type="predicted"/>
<protein>
    <submittedName>
        <fullName evidence="1">Uncharacterized protein</fullName>
    </submittedName>
</protein>
<name>A0A3A6TFZ5_9GAMM</name>
<reference evidence="1 2" key="1">
    <citation type="submission" date="2018-09" db="EMBL/GenBank/DDBJ databases">
        <title>Phylogeny of the Shewanellaceae, and recommendation for two new genera, Pseudoshewanella and Parashewanella.</title>
        <authorList>
            <person name="Wang G."/>
        </authorList>
    </citation>
    <scope>NUCLEOTIDE SEQUENCE [LARGE SCALE GENOMIC DNA]</scope>
    <source>
        <strain evidence="1 2">KCTC 22492</strain>
    </source>
</reference>
<organism evidence="1 2">
    <name type="scientific">Parashewanella spongiae</name>
    <dbReference type="NCBI Taxonomy" id="342950"/>
    <lineage>
        <taxon>Bacteria</taxon>
        <taxon>Pseudomonadati</taxon>
        <taxon>Pseudomonadota</taxon>
        <taxon>Gammaproteobacteria</taxon>
        <taxon>Alteromonadales</taxon>
        <taxon>Shewanellaceae</taxon>
        <taxon>Parashewanella</taxon>
    </lineage>
</organism>
<dbReference type="Proteomes" id="UP000273022">
    <property type="component" value="Unassembled WGS sequence"/>
</dbReference>
<dbReference type="RefSeq" id="WP_121854300.1">
    <property type="nucleotide sequence ID" value="NZ_CP037952.1"/>
</dbReference>
<keyword evidence="2" id="KW-1185">Reference proteome</keyword>